<gene>
    <name evidence="1" type="ORF">BU23DRAFT_638548</name>
</gene>
<sequence length="253" mass="28682">MLLLAAVDRFPSNTKGIEYVQYLLKHIREMAQPSTGYIANRAQRFAGNSMQDAAEFFDFFKDYFCSWNVDYMRECDNCVTTSKTQTVPFRATLTRLCELRIYFRKGSANLLKATSARFVEMRIKKRAGKYHKTFPSVSYSRLCAAGLTLLDGQERKPTWCTSPLVHSISQLLRGAGIENVNIEEVPANISPSRQPDPGAKLRHIDSYTLPPAVDTRPLPLRRYRVKRSEMQMTDAITLRSLPASHSTSADEAT</sequence>
<dbReference type="EMBL" id="ML976677">
    <property type="protein sequence ID" value="KAF1973993.1"/>
    <property type="molecule type" value="Genomic_DNA"/>
</dbReference>
<keyword evidence="2" id="KW-1185">Reference proteome</keyword>
<protein>
    <submittedName>
        <fullName evidence="1">Uncharacterized protein</fullName>
    </submittedName>
</protein>
<name>A0A6A5V9C0_9PLEO</name>
<dbReference type="Proteomes" id="UP000800036">
    <property type="component" value="Unassembled WGS sequence"/>
</dbReference>
<reference evidence="1" key="1">
    <citation type="journal article" date="2020" name="Stud. Mycol.">
        <title>101 Dothideomycetes genomes: a test case for predicting lifestyles and emergence of pathogens.</title>
        <authorList>
            <person name="Haridas S."/>
            <person name="Albert R."/>
            <person name="Binder M."/>
            <person name="Bloem J."/>
            <person name="Labutti K."/>
            <person name="Salamov A."/>
            <person name="Andreopoulos B."/>
            <person name="Baker S."/>
            <person name="Barry K."/>
            <person name="Bills G."/>
            <person name="Bluhm B."/>
            <person name="Cannon C."/>
            <person name="Castanera R."/>
            <person name="Culley D."/>
            <person name="Daum C."/>
            <person name="Ezra D."/>
            <person name="Gonzalez J."/>
            <person name="Henrissat B."/>
            <person name="Kuo A."/>
            <person name="Liang C."/>
            <person name="Lipzen A."/>
            <person name="Lutzoni F."/>
            <person name="Magnuson J."/>
            <person name="Mondo S."/>
            <person name="Nolan M."/>
            <person name="Ohm R."/>
            <person name="Pangilinan J."/>
            <person name="Park H.-J."/>
            <person name="Ramirez L."/>
            <person name="Alfaro M."/>
            <person name="Sun H."/>
            <person name="Tritt A."/>
            <person name="Yoshinaga Y."/>
            <person name="Zwiers L.-H."/>
            <person name="Turgeon B."/>
            <person name="Goodwin S."/>
            <person name="Spatafora J."/>
            <person name="Crous P."/>
            <person name="Grigoriev I."/>
        </authorList>
    </citation>
    <scope>NUCLEOTIDE SEQUENCE</scope>
    <source>
        <strain evidence="1">CBS 107.79</strain>
    </source>
</reference>
<proteinExistence type="predicted"/>
<dbReference type="AlphaFoldDB" id="A0A6A5V9C0"/>
<evidence type="ECO:0000313" key="1">
    <source>
        <dbReference type="EMBL" id="KAF1973993.1"/>
    </source>
</evidence>
<organism evidence="1 2">
    <name type="scientific">Bimuria novae-zelandiae CBS 107.79</name>
    <dbReference type="NCBI Taxonomy" id="1447943"/>
    <lineage>
        <taxon>Eukaryota</taxon>
        <taxon>Fungi</taxon>
        <taxon>Dikarya</taxon>
        <taxon>Ascomycota</taxon>
        <taxon>Pezizomycotina</taxon>
        <taxon>Dothideomycetes</taxon>
        <taxon>Pleosporomycetidae</taxon>
        <taxon>Pleosporales</taxon>
        <taxon>Massarineae</taxon>
        <taxon>Didymosphaeriaceae</taxon>
        <taxon>Bimuria</taxon>
    </lineage>
</organism>
<accession>A0A6A5V9C0</accession>
<evidence type="ECO:0000313" key="2">
    <source>
        <dbReference type="Proteomes" id="UP000800036"/>
    </source>
</evidence>